<name>A0A8J7F5K4_9CYAN</name>
<evidence type="ECO:0000256" key="1">
    <source>
        <dbReference type="SAM" id="SignalP"/>
    </source>
</evidence>
<evidence type="ECO:0000313" key="2">
    <source>
        <dbReference type="EMBL" id="MBE9214863.1"/>
    </source>
</evidence>
<protein>
    <submittedName>
        <fullName evidence="2">Uncharacterized protein</fullName>
    </submittedName>
</protein>
<dbReference type="EMBL" id="JADEWL010000075">
    <property type="protein sequence ID" value="MBE9214863.1"/>
    <property type="molecule type" value="Genomic_DNA"/>
</dbReference>
<reference evidence="2" key="1">
    <citation type="submission" date="2020-10" db="EMBL/GenBank/DDBJ databases">
        <authorList>
            <person name="Castelo-Branco R."/>
            <person name="Eusebio N."/>
            <person name="Adriana R."/>
            <person name="Vieira A."/>
            <person name="Brugerolle De Fraissinette N."/>
            <person name="Rezende De Castro R."/>
            <person name="Schneider M.P."/>
            <person name="Vasconcelos V."/>
            <person name="Leao P.N."/>
        </authorList>
    </citation>
    <scope>NUCLEOTIDE SEQUENCE</scope>
    <source>
        <strain evidence="2">LEGE 06105</strain>
    </source>
</reference>
<accession>A0A8J7F5K4</accession>
<dbReference type="AlphaFoldDB" id="A0A8J7F5K4"/>
<proteinExistence type="predicted"/>
<feature type="signal peptide" evidence="1">
    <location>
        <begin position="1"/>
        <end position="25"/>
    </location>
</feature>
<keyword evidence="3" id="KW-1185">Reference proteome</keyword>
<keyword evidence="1" id="KW-0732">Signal</keyword>
<organism evidence="2 3">
    <name type="scientific">Plectonema cf. radiosum LEGE 06105</name>
    <dbReference type="NCBI Taxonomy" id="945769"/>
    <lineage>
        <taxon>Bacteria</taxon>
        <taxon>Bacillati</taxon>
        <taxon>Cyanobacteriota</taxon>
        <taxon>Cyanophyceae</taxon>
        <taxon>Oscillatoriophycideae</taxon>
        <taxon>Oscillatoriales</taxon>
        <taxon>Microcoleaceae</taxon>
        <taxon>Plectonema</taxon>
    </lineage>
</organism>
<comment type="caution">
    <text evidence="2">The sequence shown here is derived from an EMBL/GenBank/DDBJ whole genome shotgun (WGS) entry which is preliminary data.</text>
</comment>
<gene>
    <name evidence="2" type="ORF">IQ247_19670</name>
</gene>
<dbReference type="Proteomes" id="UP000620559">
    <property type="component" value="Unassembled WGS sequence"/>
</dbReference>
<feature type="chain" id="PRO_5035325545" evidence="1">
    <location>
        <begin position="26"/>
        <end position="77"/>
    </location>
</feature>
<sequence length="77" mass="8508">MMHSKVCCAMLVLPFIGWNAVGSFANSNGLQLFDREVSQITNVVSGGNIIQPYLTIFKISARDDRIKDCLRSGNCKN</sequence>
<dbReference type="RefSeq" id="WP_193922827.1">
    <property type="nucleotide sequence ID" value="NZ_JADEWL010000075.1"/>
</dbReference>
<evidence type="ECO:0000313" key="3">
    <source>
        <dbReference type="Proteomes" id="UP000620559"/>
    </source>
</evidence>